<evidence type="ECO:0000313" key="1">
    <source>
        <dbReference type="EMBL" id="PHT55197.1"/>
    </source>
</evidence>
<reference evidence="2" key="2">
    <citation type="journal article" date="2017" name="J. Anim. Genet.">
        <title>Multiple reference genome sequences of hot pepper reveal the massive evolution of plant disease resistance genes by retroduplication.</title>
        <authorList>
            <person name="Kim S."/>
            <person name="Park J."/>
            <person name="Yeom S.-I."/>
            <person name="Kim Y.-M."/>
            <person name="Seo E."/>
            <person name="Kim K.-T."/>
            <person name="Kim M.-S."/>
            <person name="Lee J.M."/>
            <person name="Cheong K."/>
            <person name="Shin H.-S."/>
            <person name="Kim S.-B."/>
            <person name="Han K."/>
            <person name="Lee J."/>
            <person name="Park M."/>
            <person name="Lee H.-A."/>
            <person name="Lee H.-Y."/>
            <person name="Lee Y."/>
            <person name="Oh S."/>
            <person name="Lee J.H."/>
            <person name="Choi E."/>
            <person name="Choi E."/>
            <person name="Lee S.E."/>
            <person name="Jeon J."/>
            <person name="Kim H."/>
            <person name="Choi G."/>
            <person name="Song H."/>
            <person name="Lee J."/>
            <person name="Lee S.-C."/>
            <person name="Kwon J.-K."/>
            <person name="Lee H.-Y."/>
            <person name="Koo N."/>
            <person name="Hong Y."/>
            <person name="Kim R.W."/>
            <person name="Kang W.-H."/>
            <person name="Huh J.H."/>
            <person name="Kang B.-C."/>
            <person name="Yang T.-J."/>
            <person name="Lee Y.-H."/>
            <person name="Bennetzen J.L."/>
            <person name="Choi D."/>
        </authorList>
    </citation>
    <scope>NUCLEOTIDE SEQUENCE [LARGE SCALE GENOMIC DNA]</scope>
    <source>
        <strain evidence="2">cv. PBC81</strain>
    </source>
</reference>
<dbReference type="EMBL" id="MLFT02000002">
    <property type="protein sequence ID" value="PHT55197.1"/>
    <property type="molecule type" value="Genomic_DNA"/>
</dbReference>
<organism evidence="1 2">
    <name type="scientific">Capsicum baccatum</name>
    <name type="common">Peruvian pepper</name>
    <dbReference type="NCBI Taxonomy" id="33114"/>
    <lineage>
        <taxon>Eukaryota</taxon>
        <taxon>Viridiplantae</taxon>
        <taxon>Streptophyta</taxon>
        <taxon>Embryophyta</taxon>
        <taxon>Tracheophyta</taxon>
        <taxon>Spermatophyta</taxon>
        <taxon>Magnoliopsida</taxon>
        <taxon>eudicotyledons</taxon>
        <taxon>Gunneridae</taxon>
        <taxon>Pentapetalae</taxon>
        <taxon>asterids</taxon>
        <taxon>lamiids</taxon>
        <taxon>Solanales</taxon>
        <taxon>Solanaceae</taxon>
        <taxon>Solanoideae</taxon>
        <taxon>Capsiceae</taxon>
        <taxon>Capsicum</taxon>
    </lineage>
</organism>
<name>A0A2G2XCI9_CAPBA</name>
<dbReference type="AlphaFoldDB" id="A0A2G2XCI9"/>
<evidence type="ECO:0000313" key="2">
    <source>
        <dbReference type="Proteomes" id="UP000224567"/>
    </source>
</evidence>
<proteinExistence type="predicted"/>
<accession>A0A2G2XCI9</accession>
<dbReference type="Gene3D" id="1.20.1480.30">
    <property type="entry name" value="Designed four-helix bundle protein"/>
    <property type="match status" value="1"/>
</dbReference>
<protein>
    <submittedName>
        <fullName evidence="1">Uncharacterized protein</fullName>
    </submittedName>
</protein>
<dbReference type="Proteomes" id="UP000224567">
    <property type="component" value="Unassembled WGS sequence"/>
</dbReference>
<comment type="caution">
    <text evidence="1">The sequence shown here is derived from an EMBL/GenBank/DDBJ whole genome shotgun (WGS) entry which is preliminary data.</text>
</comment>
<gene>
    <name evidence="1" type="ORF">CQW23_03683</name>
</gene>
<keyword evidence="2" id="KW-1185">Reference proteome</keyword>
<sequence>MRIEALGLCPPSEVVSLIEITRDEKLLTNFDDGNDQLEYRINKLEKKHYPSIASDVESVASDVESVAIDVESVAIDVESITTDVESVVIDVESIATNVEFDGIHQISLSGGFICSNNFSICCNINNSINYK</sequence>
<reference evidence="1 2" key="1">
    <citation type="journal article" date="2017" name="Genome Biol.">
        <title>New reference genome sequences of hot pepper reveal the massive evolution of plant disease-resistance genes by retroduplication.</title>
        <authorList>
            <person name="Kim S."/>
            <person name="Park J."/>
            <person name="Yeom S.I."/>
            <person name="Kim Y.M."/>
            <person name="Seo E."/>
            <person name="Kim K.T."/>
            <person name="Kim M.S."/>
            <person name="Lee J.M."/>
            <person name="Cheong K."/>
            <person name="Shin H.S."/>
            <person name="Kim S.B."/>
            <person name="Han K."/>
            <person name="Lee J."/>
            <person name="Park M."/>
            <person name="Lee H.A."/>
            <person name="Lee H.Y."/>
            <person name="Lee Y."/>
            <person name="Oh S."/>
            <person name="Lee J.H."/>
            <person name="Choi E."/>
            <person name="Choi E."/>
            <person name="Lee S.E."/>
            <person name="Jeon J."/>
            <person name="Kim H."/>
            <person name="Choi G."/>
            <person name="Song H."/>
            <person name="Lee J."/>
            <person name="Lee S.C."/>
            <person name="Kwon J.K."/>
            <person name="Lee H.Y."/>
            <person name="Koo N."/>
            <person name="Hong Y."/>
            <person name="Kim R.W."/>
            <person name="Kang W.H."/>
            <person name="Huh J.H."/>
            <person name="Kang B.C."/>
            <person name="Yang T.J."/>
            <person name="Lee Y.H."/>
            <person name="Bennetzen J.L."/>
            <person name="Choi D."/>
        </authorList>
    </citation>
    <scope>NUCLEOTIDE SEQUENCE [LARGE SCALE GENOMIC DNA]</scope>
    <source>
        <strain evidence="2">cv. PBC81</strain>
    </source>
</reference>